<dbReference type="Proteomes" id="UP000543224">
    <property type="component" value="Unassembled WGS sequence"/>
</dbReference>
<sequence>QGLAILEAMATGLPVVAVDAMGASQLIEHGREGFLTGLDVDQFVDHVLKLIRNPSLRQEMGRLARDKATANSLTHVTGRLLDLYGECIDAAGDRRKNVPRRMVRARSLAETGKGFSKIIWS</sequence>
<proteinExistence type="predicted"/>
<organism evidence="1 2">
    <name type="scientific">Candidatus Hakubella thermalkaliphila</name>
    <dbReference type="NCBI Taxonomy" id="2754717"/>
    <lineage>
        <taxon>Bacteria</taxon>
        <taxon>Bacillati</taxon>
        <taxon>Actinomycetota</taxon>
        <taxon>Actinomycetota incertae sedis</taxon>
        <taxon>Candidatus Hakubellales</taxon>
        <taxon>Candidatus Hakubellaceae</taxon>
        <taxon>Candidatus Hakubella</taxon>
    </lineage>
</organism>
<accession>A0A6V8NZJ8</accession>
<evidence type="ECO:0000313" key="1">
    <source>
        <dbReference type="EMBL" id="GFP25637.1"/>
    </source>
</evidence>
<feature type="non-terminal residue" evidence="1">
    <location>
        <position position="1"/>
    </location>
</feature>
<dbReference type="GO" id="GO:0016757">
    <property type="term" value="F:glycosyltransferase activity"/>
    <property type="evidence" value="ECO:0007669"/>
    <property type="project" value="InterPro"/>
</dbReference>
<dbReference type="Pfam" id="PF13692">
    <property type="entry name" value="Glyco_trans_1_4"/>
    <property type="match status" value="1"/>
</dbReference>
<evidence type="ECO:0000313" key="2">
    <source>
        <dbReference type="Proteomes" id="UP000543224"/>
    </source>
</evidence>
<reference evidence="1 2" key="1">
    <citation type="journal article" date="2020" name="Front. Microbiol.">
        <title>Single-cell genomics of novel Actinobacteria with the Wood-Ljungdahl pathway discovered in a serpentinizing system.</title>
        <authorList>
            <person name="Merino N."/>
            <person name="Kawai M."/>
            <person name="Boyd E.S."/>
            <person name="Colman D.R."/>
            <person name="McGlynn S.E."/>
            <person name="Nealson K.H."/>
            <person name="Kurokawa K."/>
            <person name="Hongoh Y."/>
        </authorList>
    </citation>
    <scope>NUCLEOTIDE SEQUENCE [LARGE SCALE GENOMIC DNA]</scope>
    <source>
        <strain evidence="1 2">S25</strain>
    </source>
</reference>
<dbReference type="PANTHER" id="PTHR45947">
    <property type="entry name" value="SULFOQUINOVOSYL TRANSFERASE SQD2"/>
    <property type="match status" value="1"/>
</dbReference>
<dbReference type="EMBL" id="BLRX01000145">
    <property type="protein sequence ID" value="GFP25637.1"/>
    <property type="molecule type" value="Genomic_DNA"/>
</dbReference>
<dbReference type="SUPFAM" id="SSF53756">
    <property type="entry name" value="UDP-Glycosyltransferase/glycogen phosphorylase"/>
    <property type="match status" value="1"/>
</dbReference>
<dbReference type="Gene3D" id="3.40.50.2000">
    <property type="entry name" value="Glycogen Phosphorylase B"/>
    <property type="match status" value="2"/>
</dbReference>
<gene>
    <name evidence="1" type="ORF">HKBW3S25_01117</name>
</gene>
<comment type="caution">
    <text evidence="1">The sequence shown here is derived from an EMBL/GenBank/DDBJ whole genome shotgun (WGS) entry which is preliminary data.</text>
</comment>
<name>A0A6V8NZJ8_9ACTN</name>
<dbReference type="InterPro" id="IPR050194">
    <property type="entry name" value="Glycosyltransferase_grp1"/>
</dbReference>
<dbReference type="AlphaFoldDB" id="A0A6V8NZJ8"/>
<dbReference type="PANTHER" id="PTHR45947:SF3">
    <property type="entry name" value="SULFOQUINOVOSYL TRANSFERASE SQD2"/>
    <property type="match status" value="1"/>
</dbReference>
<protein>
    <submittedName>
        <fullName evidence="1">Uncharacterized protein</fullName>
    </submittedName>
</protein>